<dbReference type="InterPro" id="IPR001031">
    <property type="entry name" value="Thioesterase"/>
</dbReference>
<dbReference type="Gene3D" id="3.40.50.1820">
    <property type="entry name" value="alpha/beta hydrolase"/>
    <property type="match status" value="1"/>
</dbReference>
<dbReference type="InterPro" id="IPR029058">
    <property type="entry name" value="AB_hydrolase_fold"/>
</dbReference>
<evidence type="ECO:0000256" key="1">
    <source>
        <dbReference type="ARBA" id="ARBA00007169"/>
    </source>
</evidence>
<keyword evidence="5" id="KW-1185">Reference proteome</keyword>
<dbReference type="Pfam" id="PF00975">
    <property type="entry name" value="Thioesterase"/>
    <property type="match status" value="1"/>
</dbReference>
<sequence>MRRAGTPRGGVQPRRRRGYDGGHDPKTVPPPAMTDRLPALICLPPAGAGASNFRPWMRRDAAVMAPALPGRDARLREEAPATMTARAACLAAELAPALPPRYGLFGYSMGGTLACLLARELAARGLPGPEVVFVLGALPPDRLADGTRRLDLLERDSAGFWKEIARMGGTPAELLQDAGLRALFEPVLRADFAACAAGRIPPGPPLDCPVEVFAARGDHVVSRDEAQGWARFTRATMRLHPLEGGHMLDRPQLDALLPRLRGLWPVAPAA</sequence>
<evidence type="ECO:0000256" key="2">
    <source>
        <dbReference type="SAM" id="MobiDB-lite"/>
    </source>
</evidence>
<protein>
    <submittedName>
        <fullName evidence="4">Thioesterase</fullName>
    </submittedName>
</protein>
<dbReference type="InterPro" id="IPR012223">
    <property type="entry name" value="TEII"/>
</dbReference>
<dbReference type="Proteomes" id="UP000609121">
    <property type="component" value="Unassembled WGS sequence"/>
</dbReference>
<feature type="region of interest" description="Disordered" evidence="2">
    <location>
        <begin position="1"/>
        <end position="33"/>
    </location>
</feature>
<evidence type="ECO:0000313" key="5">
    <source>
        <dbReference type="Proteomes" id="UP000609121"/>
    </source>
</evidence>
<evidence type="ECO:0000259" key="3">
    <source>
        <dbReference type="Pfam" id="PF00975"/>
    </source>
</evidence>
<proteinExistence type="inferred from homology"/>
<accession>A0A8J6YZA7</accession>
<dbReference type="AlphaFoldDB" id="A0A8J6YZA7"/>
<name>A0A8J6YZA7_9RHOB</name>
<dbReference type="PANTHER" id="PTHR11487">
    <property type="entry name" value="THIOESTERASE"/>
    <property type="match status" value="1"/>
</dbReference>
<feature type="domain" description="Thioesterase" evidence="3">
    <location>
        <begin position="39"/>
        <end position="255"/>
    </location>
</feature>
<organism evidence="4 5">
    <name type="scientific">Mangrovicoccus algicola</name>
    <dbReference type="NCBI Taxonomy" id="2771008"/>
    <lineage>
        <taxon>Bacteria</taxon>
        <taxon>Pseudomonadati</taxon>
        <taxon>Pseudomonadota</taxon>
        <taxon>Alphaproteobacteria</taxon>
        <taxon>Rhodobacterales</taxon>
        <taxon>Paracoccaceae</taxon>
        <taxon>Mangrovicoccus</taxon>
    </lineage>
</organism>
<comment type="caution">
    <text evidence="4">The sequence shown here is derived from an EMBL/GenBank/DDBJ whole genome shotgun (WGS) entry which is preliminary data.</text>
</comment>
<dbReference type="PANTHER" id="PTHR11487:SF0">
    <property type="entry name" value="S-ACYL FATTY ACID SYNTHASE THIOESTERASE, MEDIUM CHAIN"/>
    <property type="match status" value="1"/>
</dbReference>
<dbReference type="EMBL" id="JACVXA010000107">
    <property type="protein sequence ID" value="MBE3640582.1"/>
    <property type="molecule type" value="Genomic_DNA"/>
</dbReference>
<reference evidence="4" key="1">
    <citation type="submission" date="2020-09" db="EMBL/GenBank/DDBJ databases">
        <title>A novel bacterium of genus Mangrovicoccus, isolated from South China Sea.</title>
        <authorList>
            <person name="Huang H."/>
            <person name="Mo K."/>
            <person name="Hu Y."/>
        </authorList>
    </citation>
    <scope>NUCLEOTIDE SEQUENCE</scope>
    <source>
        <strain evidence="4">HB182678</strain>
    </source>
</reference>
<dbReference type="SUPFAM" id="SSF53474">
    <property type="entry name" value="alpha/beta-Hydrolases"/>
    <property type="match status" value="1"/>
</dbReference>
<gene>
    <name evidence="4" type="ORF">ICN82_20455</name>
</gene>
<evidence type="ECO:0000313" key="4">
    <source>
        <dbReference type="EMBL" id="MBE3640582.1"/>
    </source>
</evidence>
<dbReference type="GO" id="GO:0008610">
    <property type="term" value="P:lipid biosynthetic process"/>
    <property type="evidence" value="ECO:0007669"/>
    <property type="project" value="TreeGrafter"/>
</dbReference>
<dbReference type="RefSeq" id="WP_193186999.1">
    <property type="nucleotide sequence ID" value="NZ_JACVXA010000107.1"/>
</dbReference>
<comment type="similarity">
    <text evidence="1">Belongs to the thioesterase family.</text>
</comment>